<dbReference type="InterPro" id="IPR029052">
    <property type="entry name" value="Metallo-depent_PP-like"/>
</dbReference>
<evidence type="ECO:0000259" key="2">
    <source>
        <dbReference type="SMART" id="SM00156"/>
    </source>
</evidence>
<dbReference type="STRING" id="6184.A0A430QKC8"/>
<name>A0A430QKC8_SCHBO</name>
<dbReference type="PANTHER" id="PTHR45673">
    <property type="entry name" value="SERINE/THREONINE-PROTEIN PHOSPHATASE 2B CATALYTIC SUBUNIT 1-RELATED"/>
    <property type="match status" value="1"/>
</dbReference>
<organism evidence="3 4">
    <name type="scientific">Schistosoma bovis</name>
    <name type="common">Blood fluke</name>
    <dbReference type="NCBI Taxonomy" id="6184"/>
    <lineage>
        <taxon>Eukaryota</taxon>
        <taxon>Metazoa</taxon>
        <taxon>Spiralia</taxon>
        <taxon>Lophotrochozoa</taxon>
        <taxon>Platyhelminthes</taxon>
        <taxon>Trematoda</taxon>
        <taxon>Digenea</taxon>
        <taxon>Strigeidida</taxon>
        <taxon>Schistosomatoidea</taxon>
        <taxon>Schistosomatidae</taxon>
        <taxon>Schistosoma</taxon>
    </lineage>
</organism>
<gene>
    <name evidence="3" type="ORF">DC041_0010788</name>
</gene>
<protein>
    <submittedName>
        <fullName evidence="3">Serine/threonine-protein phosphatase 2B catalytic subunit</fullName>
    </submittedName>
</protein>
<feature type="compositionally biased region" description="Basic and acidic residues" evidence="1">
    <location>
        <begin position="354"/>
        <end position="364"/>
    </location>
</feature>
<feature type="compositionally biased region" description="Polar residues" evidence="1">
    <location>
        <begin position="442"/>
        <end position="468"/>
    </location>
</feature>
<evidence type="ECO:0000313" key="3">
    <source>
        <dbReference type="EMBL" id="RTG88148.1"/>
    </source>
</evidence>
<dbReference type="GO" id="GO:0097720">
    <property type="term" value="P:calcineurin-mediated signaling"/>
    <property type="evidence" value="ECO:0007669"/>
    <property type="project" value="InterPro"/>
</dbReference>
<dbReference type="SUPFAM" id="SSF56300">
    <property type="entry name" value="Metallo-dependent phosphatases"/>
    <property type="match status" value="1"/>
</dbReference>
<accession>A0A430QKC8</accession>
<dbReference type="SMART" id="SM00156">
    <property type="entry name" value="PP2Ac"/>
    <property type="match status" value="1"/>
</dbReference>
<dbReference type="Pfam" id="PF00149">
    <property type="entry name" value="Metallophos"/>
    <property type="match status" value="1"/>
</dbReference>
<dbReference type="Proteomes" id="UP000290809">
    <property type="component" value="Unassembled WGS sequence"/>
</dbReference>
<feature type="compositionally biased region" description="Polar residues" evidence="1">
    <location>
        <begin position="365"/>
        <end position="382"/>
    </location>
</feature>
<sequence length="488" mass="54543">MEVSLSQNANKMLDLDGVCKILKIRCIPHPPTHRLTLEEVFDSKGEPRIKELRQHFILEGRVTEQVALRIIRSGAVLLRDENTVLDIDAPVTGKIKYTEEVYEACMEAFDCLPLAALMNQQFLCVHGGLSPEIHTLDDIRRIDRYREPPAFGSMCDLLWSDPLEDFGSEKSLDHFSHNCVRAAILKYENNTMNIRQFNCSPHPYWLPNFMDVFTWSLPFVGEKVTEMLMNVLSICSDDELMKEGDDTFEGMHKAFVQRCYVNDYIILIRLGGTVAARKEVIRNKIRAIGKMARTFTVLREESESVFELKGLTPNGMLPLGALSGGKESLNKALSGVSPRNKIISFEQAKAYDQINERMPPRRDSSASTSTGTSVRTFGSTSRQSDRRPAPNPPTVTPNTIDSTQISSYRRVSSKSNTSRTTADENDTHRSSSSGGLRNSNGETDINSVTKSAHATLNSYPSISPNIRDTNPRIPATSSDNSTKNSSRI</sequence>
<dbReference type="EMBL" id="QMKO01001607">
    <property type="protein sequence ID" value="RTG88148.1"/>
    <property type="molecule type" value="Genomic_DNA"/>
</dbReference>
<feature type="region of interest" description="Disordered" evidence="1">
    <location>
        <begin position="351"/>
        <end position="488"/>
    </location>
</feature>
<proteinExistence type="predicted"/>
<evidence type="ECO:0000256" key="1">
    <source>
        <dbReference type="SAM" id="MobiDB-lite"/>
    </source>
</evidence>
<dbReference type="PRINTS" id="PR00114">
    <property type="entry name" value="STPHPHTASE"/>
</dbReference>
<evidence type="ECO:0000313" key="4">
    <source>
        <dbReference type="Proteomes" id="UP000290809"/>
    </source>
</evidence>
<comment type="caution">
    <text evidence="3">The sequence shown here is derived from an EMBL/GenBank/DDBJ whole genome shotgun (WGS) entry which is preliminary data.</text>
</comment>
<dbReference type="AlphaFoldDB" id="A0A430QKC8"/>
<feature type="domain" description="Serine/threonine specific protein phosphatases" evidence="2">
    <location>
        <begin position="62"/>
        <end position="210"/>
    </location>
</feature>
<dbReference type="Gene3D" id="3.60.21.10">
    <property type="match status" value="2"/>
</dbReference>
<feature type="compositionally biased region" description="Polar residues" evidence="1">
    <location>
        <begin position="475"/>
        <end position="488"/>
    </location>
</feature>
<dbReference type="InterPro" id="IPR006186">
    <property type="entry name" value="Ser/Thr-sp_prot-phosphatase"/>
</dbReference>
<dbReference type="InterPro" id="IPR004843">
    <property type="entry name" value="Calcineurin-like_PHP"/>
</dbReference>
<feature type="compositionally biased region" description="Low complexity" evidence="1">
    <location>
        <begin position="430"/>
        <end position="441"/>
    </location>
</feature>
<dbReference type="InterPro" id="IPR043360">
    <property type="entry name" value="PP2B"/>
</dbReference>
<dbReference type="GO" id="GO:0033192">
    <property type="term" value="F:calmodulin-dependent protein phosphatase activity"/>
    <property type="evidence" value="ECO:0007669"/>
    <property type="project" value="InterPro"/>
</dbReference>
<reference evidence="3 4" key="1">
    <citation type="journal article" date="2019" name="PLoS Pathog.">
        <title>Genome sequence of the bovine parasite Schistosoma bovis Tanzania.</title>
        <authorList>
            <person name="Oey H."/>
            <person name="Zakrzewski M."/>
            <person name="Gobert G."/>
            <person name="Gravermann K."/>
            <person name="Stoye J."/>
            <person name="Jones M."/>
            <person name="Mcmanus D."/>
            <person name="Krause L."/>
        </authorList>
    </citation>
    <scope>NUCLEOTIDE SEQUENCE [LARGE SCALE GENOMIC DNA]</scope>
    <source>
        <strain evidence="3 4">TAN1997</strain>
    </source>
</reference>
<feature type="compositionally biased region" description="Polar residues" evidence="1">
    <location>
        <begin position="400"/>
        <end position="420"/>
    </location>
</feature>
<keyword evidence="4" id="KW-1185">Reference proteome</keyword>